<comment type="similarity">
    <text evidence="1">Belongs to the N-acetylmuramoyl-L-alanine amidase 2 family.</text>
</comment>
<proteinExistence type="inferred from homology"/>
<dbReference type="CDD" id="cd06583">
    <property type="entry name" value="PGRP"/>
    <property type="match status" value="1"/>
</dbReference>
<gene>
    <name evidence="6" type="ORF">K8V08_12695</name>
</gene>
<feature type="domain" description="Peptidoglycan recognition protein family" evidence="5">
    <location>
        <begin position="228"/>
        <end position="375"/>
    </location>
</feature>
<evidence type="ECO:0000313" key="6">
    <source>
        <dbReference type="EMBL" id="HJG81260.1"/>
    </source>
</evidence>
<dbReference type="EC" id="3.5.1.28" evidence="6"/>
<dbReference type="EMBL" id="DYUK01000287">
    <property type="protein sequence ID" value="HJG81260.1"/>
    <property type="molecule type" value="Genomic_DNA"/>
</dbReference>
<dbReference type="PANTHER" id="PTHR11022:SF41">
    <property type="entry name" value="PEPTIDOGLYCAN-RECOGNITION PROTEIN LC-RELATED"/>
    <property type="match status" value="1"/>
</dbReference>
<feature type="compositionally biased region" description="Low complexity" evidence="2">
    <location>
        <begin position="28"/>
        <end position="47"/>
    </location>
</feature>
<organism evidence="6 7">
    <name type="scientific">Brevibacterium senegalense</name>
    <dbReference type="NCBI Taxonomy" id="1033736"/>
    <lineage>
        <taxon>Bacteria</taxon>
        <taxon>Bacillati</taxon>
        <taxon>Actinomycetota</taxon>
        <taxon>Actinomycetes</taxon>
        <taxon>Micrococcales</taxon>
        <taxon>Brevibacteriaceae</taxon>
        <taxon>Brevibacterium</taxon>
    </lineage>
</organism>
<dbReference type="PANTHER" id="PTHR11022">
    <property type="entry name" value="PEPTIDOGLYCAN RECOGNITION PROTEIN"/>
    <property type="match status" value="1"/>
</dbReference>
<reference evidence="6" key="2">
    <citation type="submission" date="2021-09" db="EMBL/GenBank/DDBJ databases">
        <authorList>
            <person name="Gilroy R."/>
        </authorList>
    </citation>
    <scope>NUCLEOTIDE SEQUENCE</scope>
    <source>
        <strain evidence="6">ChiGjej5B5-7349</strain>
    </source>
</reference>
<reference evidence="6" key="1">
    <citation type="journal article" date="2021" name="PeerJ">
        <title>Extensive microbial diversity within the chicken gut microbiome revealed by metagenomics and culture.</title>
        <authorList>
            <person name="Gilroy R."/>
            <person name="Ravi A."/>
            <person name="Getino M."/>
            <person name="Pursley I."/>
            <person name="Horton D.L."/>
            <person name="Alikhan N.F."/>
            <person name="Baker D."/>
            <person name="Gharbi K."/>
            <person name="Hall N."/>
            <person name="Watson M."/>
            <person name="Adriaenssens E.M."/>
            <person name="Foster-Nyarko E."/>
            <person name="Jarju S."/>
            <person name="Secka A."/>
            <person name="Antonio M."/>
            <person name="Oren A."/>
            <person name="Chaudhuri R.R."/>
            <person name="La Ragione R."/>
            <person name="Hildebrand F."/>
            <person name="Pallen M.J."/>
        </authorList>
    </citation>
    <scope>NUCLEOTIDE SEQUENCE</scope>
    <source>
        <strain evidence="6">ChiGjej5B5-7349</strain>
    </source>
</reference>
<dbReference type="InterPro" id="IPR013207">
    <property type="entry name" value="LGFP"/>
</dbReference>
<evidence type="ECO:0000259" key="5">
    <source>
        <dbReference type="SMART" id="SM00701"/>
    </source>
</evidence>
<dbReference type="InterPro" id="IPR036505">
    <property type="entry name" value="Amidase/PGRP_sf"/>
</dbReference>
<keyword evidence="6" id="KW-0378">Hydrolase</keyword>
<dbReference type="Pfam" id="PF08310">
    <property type="entry name" value="LGFP"/>
    <property type="match status" value="4"/>
</dbReference>
<evidence type="ECO:0000313" key="7">
    <source>
        <dbReference type="Proteomes" id="UP000784435"/>
    </source>
</evidence>
<dbReference type="InterPro" id="IPR015510">
    <property type="entry name" value="PGRP"/>
</dbReference>
<evidence type="ECO:0000256" key="2">
    <source>
        <dbReference type="SAM" id="MobiDB-lite"/>
    </source>
</evidence>
<keyword evidence="3" id="KW-0732">Signal</keyword>
<dbReference type="Pfam" id="PF01510">
    <property type="entry name" value="Amidase_2"/>
    <property type="match status" value="1"/>
</dbReference>
<dbReference type="GO" id="GO:0008745">
    <property type="term" value="F:N-acetylmuramoyl-L-alanine amidase activity"/>
    <property type="evidence" value="ECO:0007669"/>
    <property type="project" value="UniProtKB-EC"/>
</dbReference>
<protein>
    <submittedName>
        <fullName evidence="6">N-acetylmuramoyl-L-alanine amidase</fullName>
        <ecNumber evidence="6">3.5.1.28</ecNumber>
    </submittedName>
</protein>
<evidence type="ECO:0000259" key="4">
    <source>
        <dbReference type="SMART" id="SM00644"/>
    </source>
</evidence>
<sequence length="650" mass="68126">MRRQMLVPTIAATAALTLVVGSLPAQAAGLGASGSTAPTTAPAPGLTVSDEDDAESPAPSPTTAEPAEAEDQTPVPVDGSAQEIASGSTAQVDVDAGDDAVAVVGVSWELGATDAPQTVEYRVLDEDGEAGDWIELDVLAGDGPDPGTVEAAGARTGTEPLIIATDEQVEVRVDAGAAQVQALESPVTDADADLTGTQSTVPLPSAATTAQREAVDAVADTRATNRGLTYTTRAQWGANEKLKQCEPDMTTTNKAMVVHHTAGATNYSKQQVPGILRGILNYHTQALGWCDVGYNMLVDRYGTVYEGRAGGVDKAVVGAHASGFNTGTFGVSVMGTYSRPAPQAAVNALGRVGAWQASLWKYSPTSKVTLTSGGGGSAKYAKGRKVSLPRIFGHRDTSATECPGNGLYGQLSQVRTKAKAGYDKEKDKDTSIPVPGQIGKFHAKNKAKTGAPITKQKCGLKGGGCSQKFVRGSVHYKKSTGAHFTTKGSGIQRHWISQKQQNGTLGYPTGEVMRLKGVSSAFAQNFEGGTVVFKKSTGAHTVRGAIGSKWKKLGWARTSMKLPITAQKCTLVRGGCFQKFQGGSIHWSKKTGAHATKGAIQRAWGTQKYEKGRLGYPTSGEFTSGSLKRQNFEGGYITWSKKQGAKIRYR</sequence>
<dbReference type="Proteomes" id="UP000784435">
    <property type="component" value="Unassembled WGS sequence"/>
</dbReference>
<feature type="domain" description="N-acetylmuramoyl-L-alanine amidase" evidence="4">
    <location>
        <begin position="240"/>
        <end position="404"/>
    </location>
</feature>
<dbReference type="SMART" id="SM00644">
    <property type="entry name" value="Ami_2"/>
    <property type="match status" value="1"/>
</dbReference>
<name>A0A921MFX7_9MICO</name>
<dbReference type="GO" id="GO:0009253">
    <property type="term" value="P:peptidoglycan catabolic process"/>
    <property type="evidence" value="ECO:0007669"/>
    <property type="project" value="InterPro"/>
</dbReference>
<dbReference type="InterPro" id="IPR002502">
    <property type="entry name" value="Amidase_domain"/>
</dbReference>
<evidence type="ECO:0000256" key="1">
    <source>
        <dbReference type="ARBA" id="ARBA00007553"/>
    </source>
</evidence>
<feature type="signal peptide" evidence="3">
    <location>
        <begin position="1"/>
        <end position="27"/>
    </location>
</feature>
<dbReference type="AlphaFoldDB" id="A0A921MFX7"/>
<feature type="region of interest" description="Disordered" evidence="2">
    <location>
        <begin position="28"/>
        <end position="80"/>
    </location>
</feature>
<dbReference type="SMART" id="SM00701">
    <property type="entry name" value="PGRP"/>
    <property type="match status" value="1"/>
</dbReference>
<dbReference type="GO" id="GO:0008270">
    <property type="term" value="F:zinc ion binding"/>
    <property type="evidence" value="ECO:0007669"/>
    <property type="project" value="InterPro"/>
</dbReference>
<evidence type="ECO:0000256" key="3">
    <source>
        <dbReference type="SAM" id="SignalP"/>
    </source>
</evidence>
<accession>A0A921MFX7</accession>
<dbReference type="SUPFAM" id="SSF55846">
    <property type="entry name" value="N-acetylmuramoyl-L-alanine amidase-like"/>
    <property type="match status" value="1"/>
</dbReference>
<dbReference type="Gene3D" id="3.40.80.10">
    <property type="entry name" value="Peptidoglycan recognition protein-like"/>
    <property type="match status" value="1"/>
</dbReference>
<dbReference type="InterPro" id="IPR006619">
    <property type="entry name" value="PGRP_domain_met/bac"/>
</dbReference>
<comment type="caution">
    <text evidence="6">The sequence shown here is derived from an EMBL/GenBank/DDBJ whole genome shotgun (WGS) entry which is preliminary data.</text>
</comment>
<feature type="chain" id="PRO_5038031965" evidence="3">
    <location>
        <begin position="28"/>
        <end position="650"/>
    </location>
</feature>